<evidence type="ECO:0000256" key="6">
    <source>
        <dbReference type="ARBA" id="ARBA00022679"/>
    </source>
</evidence>
<keyword evidence="7" id="KW-0949">S-adenosyl-L-methionine</keyword>
<evidence type="ECO:0000313" key="12">
    <source>
        <dbReference type="Proteomes" id="UP000016933"/>
    </source>
</evidence>
<keyword evidence="6" id="KW-0808">Transferase</keyword>
<evidence type="ECO:0000256" key="4">
    <source>
        <dbReference type="ARBA" id="ARBA00017497"/>
    </source>
</evidence>
<dbReference type="GO" id="GO:0018423">
    <property type="term" value="F:protein C-terminal leucine carboxyl O-methyltransferase activity"/>
    <property type="evidence" value="ECO:0007669"/>
    <property type="project" value="UniProtKB-EC"/>
</dbReference>
<dbReference type="Proteomes" id="UP000016933">
    <property type="component" value="Unassembled WGS sequence"/>
</dbReference>
<dbReference type="eggNOG" id="KOG2918">
    <property type="taxonomic scope" value="Eukaryota"/>
</dbReference>
<dbReference type="SUPFAM" id="SSF53335">
    <property type="entry name" value="S-adenosyl-L-methionine-dependent methyltransferases"/>
    <property type="match status" value="1"/>
</dbReference>
<evidence type="ECO:0000256" key="5">
    <source>
        <dbReference type="ARBA" id="ARBA00022603"/>
    </source>
</evidence>
<comment type="catalytic activity">
    <reaction evidence="1">
        <text>[phosphatase 2A protein]-C-terminal L-leucine + S-adenosyl-L-methionine = [phosphatase 2A protein]-C-terminal L-leucine methyl ester + S-adenosyl-L-homocysteine</text>
        <dbReference type="Rhea" id="RHEA:48544"/>
        <dbReference type="Rhea" id="RHEA-COMP:12134"/>
        <dbReference type="Rhea" id="RHEA-COMP:12135"/>
        <dbReference type="ChEBI" id="CHEBI:57856"/>
        <dbReference type="ChEBI" id="CHEBI:59789"/>
        <dbReference type="ChEBI" id="CHEBI:90516"/>
        <dbReference type="ChEBI" id="CHEBI:90517"/>
        <dbReference type="EC" id="2.1.1.233"/>
    </reaction>
</comment>
<comment type="similarity">
    <text evidence="2">Belongs to the methyltransferase superfamily. LCMT family.</text>
</comment>
<evidence type="ECO:0000256" key="9">
    <source>
        <dbReference type="ARBA" id="ARBA00032526"/>
    </source>
</evidence>
<feature type="region of interest" description="Disordered" evidence="10">
    <location>
        <begin position="26"/>
        <end position="71"/>
    </location>
</feature>
<dbReference type="PANTHER" id="PTHR13600">
    <property type="entry name" value="LEUCINE CARBOXYL METHYLTRANSFERASE"/>
    <property type="match status" value="1"/>
</dbReference>
<organism evidence="11 12">
    <name type="scientific">Dothistroma septosporum (strain NZE10 / CBS 128990)</name>
    <name type="common">Red band needle blight fungus</name>
    <name type="synonym">Mycosphaerella pini</name>
    <dbReference type="NCBI Taxonomy" id="675120"/>
    <lineage>
        <taxon>Eukaryota</taxon>
        <taxon>Fungi</taxon>
        <taxon>Dikarya</taxon>
        <taxon>Ascomycota</taxon>
        <taxon>Pezizomycotina</taxon>
        <taxon>Dothideomycetes</taxon>
        <taxon>Dothideomycetidae</taxon>
        <taxon>Mycosphaerellales</taxon>
        <taxon>Mycosphaerellaceae</taxon>
        <taxon>Dothistroma</taxon>
    </lineage>
</organism>
<dbReference type="EMBL" id="KB446541">
    <property type="protein sequence ID" value="EME42642.1"/>
    <property type="molecule type" value="Genomic_DNA"/>
</dbReference>
<dbReference type="InterPro" id="IPR029063">
    <property type="entry name" value="SAM-dependent_MTases_sf"/>
</dbReference>
<keyword evidence="5" id="KW-0489">Methyltransferase</keyword>
<feature type="compositionally biased region" description="Basic residues" evidence="10">
    <location>
        <begin position="30"/>
        <end position="40"/>
    </location>
</feature>
<evidence type="ECO:0000256" key="10">
    <source>
        <dbReference type="SAM" id="MobiDB-lite"/>
    </source>
</evidence>
<dbReference type="OMA" id="IIYEPIR"/>
<dbReference type="PANTHER" id="PTHR13600:SF21">
    <property type="entry name" value="LEUCINE CARBOXYL METHYLTRANSFERASE 1"/>
    <property type="match status" value="1"/>
</dbReference>
<evidence type="ECO:0000313" key="11">
    <source>
        <dbReference type="EMBL" id="EME42642.1"/>
    </source>
</evidence>
<dbReference type="EC" id="2.1.1.233" evidence="3"/>
<dbReference type="AlphaFoldDB" id="N1PJS0"/>
<evidence type="ECO:0000256" key="7">
    <source>
        <dbReference type="ARBA" id="ARBA00022691"/>
    </source>
</evidence>
<reference evidence="11 12" key="2">
    <citation type="journal article" date="2012" name="PLoS Pathog.">
        <title>Diverse lifestyles and strategies of plant pathogenesis encoded in the genomes of eighteen Dothideomycetes fungi.</title>
        <authorList>
            <person name="Ohm R.A."/>
            <person name="Feau N."/>
            <person name="Henrissat B."/>
            <person name="Schoch C.L."/>
            <person name="Horwitz B.A."/>
            <person name="Barry K.W."/>
            <person name="Condon B.J."/>
            <person name="Copeland A.C."/>
            <person name="Dhillon B."/>
            <person name="Glaser F."/>
            <person name="Hesse C.N."/>
            <person name="Kosti I."/>
            <person name="LaButti K."/>
            <person name="Lindquist E.A."/>
            <person name="Lucas S."/>
            <person name="Salamov A.A."/>
            <person name="Bradshaw R.E."/>
            <person name="Ciuffetti L."/>
            <person name="Hamelin R.C."/>
            <person name="Kema G.H.J."/>
            <person name="Lawrence C."/>
            <person name="Scott J.A."/>
            <person name="Spatafora J.W."/>
            <person name="Turgeon B.G."/>
            <person name="de Wit P.J.G.M."/>
            <person name="Zhong S."/>
            <person name="Goodwin S.B."/>
            <person name="Grigoriev I.V."/>
        </authorList>
    </citation>
    <scope>NUCLEOTIDE SEQUENCE [LARGE SCALE GENOMIC DNA]</scope>
    <source>
        <strain evidence="12">NZE10 / CBS 128990</strain>
    </source>
</reference>
<evidence type="ECO:0000256" key="3">
    <source>
        <dbReference type="ARBA" id="ARBA00012834"/>
    </source>
</evidence>
<name>N1PJS0_DOTSN</name>
<dbReference type="Pfam" id="PF04072">
    <property type="entry name" value="LCM"/>
    <property type="match status" value="1"/>
</dbReference>
<dbReference type="InterPro" id="IPR016651">
    <property type="entry name" value="LCMT1"/>
</dbReference>
<sequence length="380" mass="43298">MTSANTILQLLEPQILSMSSIPNLNTLRSRGPRLRGRRGGPRGTGEIDDGPDTEEIQKSRDQIIQQTDHDASSSRMSAVSLGYFEDEYAKAFFPANQEVPKRYPIINRGTYVRTKAIDRLVIQFLETNKGERKQIISLGAGSDTRFFRLCAGKHQVTYHELDFESNVIPKRVAIRSSQQLSRMILPQQDDSSYHLHSIDLRDLTKKSPPIVPDLDNALPTLLISECCLCYLPPDTASSVVQYFTMNFPGSLAMVLYEPIRPYDAFGKTMVSNLGSRGIELRTLKRYYSLEAQRQRLKMLGFEDGQGARDVHQIWGSDDWVSAAERERIEKAEWLDEVEEWQLLASHYCVAWGWRGDVFQPAWGDVEGDRTTEEQKDDDIM</sequence>
<feature type="compositionally biased region" description="Basic and acidic residues" evidence="10">
    <location>
        <begin position="55"/>
        <end position="71"/>
    </location>
</feature>
<dbReference type="InterPro" id="IPR007213">
    <property type="entry name" value="Ppm1/Ppm2/Tcmp"/>
</dbReference>
<evidence type="ECO:0000256" key="1">
    <source>
        <dbReference type="ARBA" id="ARBA00000724"/>
    </source>
</evidence>
<protein>
    <recommendedName>
        <fullName evidence="4">Leucine carboxyl methyltransferase 1</fullName>
        <ecNumber evidence="3">2.1.1.233</ecNumber>
    </recommendedName>
    <alternativeName>
        <fullName evidence="8">Protein phosphatase methyltransferase 1</fullName>
    </alternativeName>
    <alternativeName>
        <fullName evidence="9">[Phosphatase 2A protein]-leucine-carboxy methyltransferase 1</fullName>
    </alternativeName>
</protein>
<proteinExistence type="inferred from homology"/>
<dbReference type="STRING" id="675120.N1PJS0"/>
<dbReference type="HOGENOM" id="CLU_031312_1_1_1"/>
<evidence type="ECO:0000256" key="2">
    <source>
        <dbReference type="ARBA" id="ARBA00010703"/>
    </source>
</evidence>
<dbReference type="Gene3D" id="3.40.50.150">
    <property type="entry name" value="Vaccinia Virus protein VP39"/>
    <property type="match status" value="1"/>
</dbReference>
<gene>
    <name evidence="11" type="ORF">DOTSEDRAFT_81456</name>
</gene>
<keyword evidence="12" id="KW-1185">Reference proteome</keyword>
<dbReference type="OrthoDB" id="203237at2759"/>
<accession>N1PJS0</accession>
<reference evidence="12" key="1">
    <citation type="journal article" date="2012" name="PLoS Genet.">
        <title>The genomes of the fungal plant pathogens Cladosporium fulvum and Dothistroma septosporum reveal adaptation to different hosts and lifestyles but also signatures of common ancestry.</title>
        <authorList>
            <person name="de Wit P.J.G.M."/>
            <person name="van der Burgt A."/>
            <person name="Oekmen B."/>
            <person name="Stergiopoulos I."/>
            <person name="Abd-Elsalam K.A."/>
            <person name="Aerts A.L."/>
            <person name="Bahkali A.H."/>
            <person name="Beenen H.G."/>
            <person name="Chettri P."/>
            <person name="Cox M.P."/>
            <person name="Datema E."/>
            <person name="de Vries R.P."/>
            <person name="Dhillon B."/>
            <person name="Ganley A.R."/>
            <person name="Griffiths S.A."/>
            <person name="Guo Y."/>
            <person name="Hamelin R.C."/>
            <person name="Henrissat B."/>
            <person name="Kabir M.S."/>
            <person name="Jashni M.K."/>
            <person name="Kema G."/>
            <person name="Klaubauf S."/>
            <person name="Lapidus A."/>
            <person name="Levasseur A."/>
            <person name="Lindquist E."/>
            <person name="Mehrabi R."/>
            <person name="Ohm R.A."/>
            <person name="Owen T.J."/>
            <person name="Salamov A."/>
            <person name="Schwelm A."/>
            <person name="Schijlen E."/>
            <person name="Sun H."/>
            <person name="van den Burg H.A."/>
            <person name="van Ham R.C.H.J."/>
            <person name="Zhang S."/>
            <person name="Goodwin S.B."/>
            <person name="Grigoriev I.V."/>
            <person name="Collemare J."/>
            <person name="Bradshaw R.E."/>
        </authorList>
    </citation>
    <scope>NUCLEOTIDE SEQUENCE [LARGE SCALE GENOMIC DNA]</scope>
    <source>
        <strain evidence="12">NZE10 / CBS 128990</strain>
    </source>
</reference>
<evidence type="ECO:0000256" key="8">
    <source>
        <dbReference type="ARBA" id="ARBA00029681"/>
    </source>
</evidence>
<dbReference type="GO" id="GO:0032259">
    <property type="term" value="P:methylation"/>
    <property type="evidence" value="ECO:0007669"/>
    <property type="project" value="UniProtKB-KW"/>
</dbReference>